<evidence type="ECO:0000313" key="3">
    <source>
        <dbReference type="EMBL" id="CAA0137502.1"/>
    </source>
</evidence>
<feature type="compositionally biased region" description="Polar residues" evidence="1">
    <location>
        <begin position="229"/>
        <end position="238"/>
    </location>
</feature>
<dbReference type="PANTHER" id="PTHR41248">
    <property type="entry name" value="NORD PROTEIN"/>
    <property type="match status" value="1"/>
</dbReference>
<dbReference type="InterPro" id="IPR002035">
    <property type="entry name" value="VWF_A"/>
</dbReference>
<feature type="region of interest" description="Disordered" evidence="1">
    <location>
        <begin position="157"/>
        <end position="178"/>
    </location>
</feature>
<dbReference type="InterPro" id="IPR036465">
    <property type="entry name" value="vWFA_dom_sf"/>
</dbReference>
<dbReference type="Proteomes" id="UP000430146">
    <property type="component" value="Unassembled WGS sequence"/>
</dbReference>
<evidence type="ECO:0000313" key="4">
    <source>
        <dbReference type="Proteomes" id="UP000430146"/>
    </source>
</evidence>
<dbReference type="Gene3D" id="3.40.50.410">
    <property type="entry name" value="von Willebrand factor, type A domain"/>
    <property type="match status" value="1"/>
</dbReference>
<accession>A0A5S9RCP4</accession>
<dbReference type="EMBL" id="CACSIP010000075">
    <property type="protein sequence ID" value="CAA0137502.1"/>
    <property type="molecule type" value="Genomic_DNA"/>
</dbReference>
<feature type="domain" description="VWFA" evidence="2">
    <location>
        <begin position="356"/>
        <end position="506"/>
    </location>
</feature>
<reference evidence="3 4" key="1">
    <citation type="submission" date="2019-11" db="EMBL/GenBank/DDBJ databases">
        <authorList>
            <person name="Holert J."/>
        </authorList>
    </citation>
    <scope>NUCLEOTIDE SEQUENCE [LARGE SCALE GENOMIC DNA]</scope>
    <source>
        <strain evidence="3">BC8_1</strain>
    </source>
</reference>
<organism evidence="3 4">
    <name type="scientific">Mycolicibacterium vanbaalenii</name>
    <name type="common">Mycobacterium vanbaalenii</name>
    <dbReference type="NCBI Taxonomy" id="110539"/>
    <lineage>
        <taxon>Bacteria</taxon>
        <taxon>Bacillati</taxon>
        <taxon>Actinomycetota</taxon>
        <taxon>Actinomycetes</taxon>
        <taxon>Mycobacteriales</taxon>
        <taxon>Mycobacteriaceae</taxon>
        <taxon>Mycolicibacterium</taxon>
    </lineage>
</organism>
<dbReference type="InterPro" id="IPR051928">
    <property type="entry name" value="NorD/CobT"/>
</dbReference>
<feature type="region of interest" description="Disordered" evidence="1">
    <location>
        <begin position="214"/>
        <end position="238"/>
    </location>
</feature>
<dbReference type="Pfam" id="PF13519">
    <property type="entry name" value="VWA_2"/>
    <property type="match status" value="1"/>
</dbReference>
<dbReference type="AlphaFoldDB" id="A0A5S9RCP4"/>
<proteinExistence type="predicted"/>
<protein>
    <recommendedName>
        <fullName evidence="2">VWFA domain-containing protein</fullName>
    </recommendedName>
</protein>
<gene>
    <name evidence="3" type="ORF">AELLOGFF_02262</name>
</gene>
<keyword evidence="4" id="KW-1185">Reference proteome</keyword>
<sequence>MSSTSGAGADVTRFNLLARAIAGSSVDVASVSDGRPARTDGHTIWLPTELAELSLAASREAVIVQALLIGGGSLSPEIANKLRGHPHRAQRYFANEVQRILHAKRDIPAVGRLVDQVSGSTNVSESPAQSLVLSKRDESRPTIPGRWGMLAPGLVARRRQGPGGAASPLSTGRQYHGDELQESERSVLDDIFDYLNVAPPGRFARIMARILQSGRSRRNGGQSVAAETGATSQLPGVLTSTALAPRDAVAAQRNSGRVLRYPEWDEGTETYRQQWCRILEAVPPATSRGLPSPAPDVWLRRSVARVGLTRRRLGGQASGDDIDVDAAISAQIDLRTGFFAGDKVYVAQAERWPDLGVAILVDASGSSGQPGVQGTVLDGQKEAALALVCALEATGVRTALLTFRSQGRRAVHLEVIKSFDEGFGYSTLARLATIRPSGFTRLGAAVRHATKTLDEHAGTSHKVLVVLSDGLSFDHGYEGAYAEADARVALTEARARQIGCLCLAIGFDDRTIDRNAAFRDQEFICANSWEHARRRLPALLHAAVGRSKSRHLR</sequence>
<dbReference type="PANTHER" id="PTHR41248:SF1">
    <property type="entry name" value="NORD PROTEIN"/>
    <property type="match status" value="1"/>
</dbReference>
<dbReference type="PROSITE" id="PS50234">
    <property type="entry name" value="VWFA"/>
    <property type="match status" value="1"/>
</dbReference>
<dbReference type="SMART" id="SM00327">
    <property type="entry name" value="VWA"/>
    <property type="match status" value="1"/>
</dbReference>
<evidence type="ECO:0000259" key="2">
    <source>
        <dbReference type="PROSITE" id="PS50234"/>
    </source>
</evidence>
<evidence type="ECO:0000256" key="1">
    <source>
        <dbReference type="SAM" id="MobiDB-lite"/>
    </source>
</evidence>
<name>A0A5S9RCP4_MYCVN</name>
<dbReference type="SUPFAM" id="SSF53300">
    <property type="entry name" value="vWA-like"/>
    <property type="match status" value="1"/>
</dbReference>